<name>A0ABT7S5M9_9CELL</name>
<accession>A0ABT7S5M9</accession>
<feature type="chain" id="PRO_5047061016" description="VCBS repeat-containing protein" evidence="5">
    <location>
        <begin position="27"/>
        <end position="568"/>
    </location>
</feature>
<keyword evidence="1 5" id="KW-0732">Signal</keyword>
<keyword evidence="3" id="KW-0378">Hydrolase</keyword>
<keyword evidence="2" id="KW-0677">Repeat</keyword>
<dbReference type="RefSeq" id="WP_289446040.1">
    <property type="nucleotide sequence ID" value="NZ_JAUCGR010000001.1"/>
</dbReference>
<evidence type="ECO:0000256" key="5">
    <source>
        <dbReference type="SAM" id="SignalP"/>
    </source>
</evidence>
<dbReference type="Proteomes" id="UP001321453">
    <property type="component" value="Unassembled WGS sequence"/>
</dbReference>
<proteinExistence type="predicted"/>
<dbReference type="Pfam" id="PF01839">
    <property type="entry name" value="FG-GAP"/>
    <property type="match status" value="3"/>
</dbReference>
<evidence type="ECO:0000256" key="3">
    <source>
        <dbReference type="ARBA" id="ARBA00022801"/>
    </source>
</evidence>
<evidence type="ECO:0008006" key="8">
    <source>
        <dbReference type="Google" id="ProtNLM"/>
    </source>
</evidence>
<dbReference type="SUPFAM" id="SSF69318">
    <property type="entry name" value="Integrin alpha N-terminal domain"/>
    <property type="match status" value="2"/>
</dbReference>
<dbReference type="Gene3D" id="2.130.10.130">
    <property type="entry name" value="Integrin alpha, N-terminal"/>
    <property type="match status" value="3"/>
</dbReference>
<dbReference type="PANTHER" id="PTHR23221:SF7">
    <property type="entry name" value="PHOSPHATIDYLINOSITOL-GLYCAN-SPECIFIC PHOSPHOLIPASE D"/>
    <property type="match status" value="1"/>
</dbReference>
<evidence type="ECO:0000256" key="1">
    <source>
        <dbReference type="ARBA" id="ARBA00022729"/>
    </source>
</evidence>
<dbReference type="PROSITE" id="PS51470">
    <property type="entry name" value="FG_GAP"/>
    <property type="match status" value="2"/>
</dbReference>
<comment type="caution">
    <text evidence="6">The sequence shown here is derived from an EMBL/GenBank/DDBJ whole genome shotgun (WGS) entry which is preliminary data.</text>
</comment>
<dbReference type="InterPro" id="IPR013517">
    <property type="entry name" value="FG-GAP"/>
</dbReference>
<keyword evidence="4" id="KW-0325">Glycoprotein</keyword>
<keyword evidence="7" id="KW-1185">Reference proteome</keyword>
<dbReference type="SMART" id="SM00191">
    <property type="entry name" value="Int_alpha"/>
    <property type="match status" value="5"/>
</dbReference>
<evidence type="ECO:0000313" key="7">
    <source>
        <dbReference type="Proteomes" id="UP001321453"/>
    </source>
</evidence>
<feature type="signal peptide" evidence="5">
    <location>
        <begin position="1"/>
        <end position="26"/>
    </location>
</feature>
<dbReference type="EMBL" id="JAUCGR010000001">
    <property type="protein sequence ID" value="MDM7830886.1"/>
    <property type="molecule type" value="Genomic_DNA"/>
</dbReference>
<protein>
    <recommendedName>
        <fullName evidence="8">VCBS repeat-containing protein</fullName>
    </recommendedName>
</protein>
<evidence type="ECO:0000256" key="2">
    <source>
        <dbReference type="ARBA" id="ARBA00022737"/>
    </source>
</evidence>
<sequence length="568" mass="57023">MRRATACTATIAAAAILLSGATVAVADPPPSVPNLGRVVRGPDTLLMISLPRPHAAKHGTAPTSWDFDGDGVDDLALTADTSLADSVYDVVGDVMIDGSVVVTYSSVPREDVLGSAWPATRTSGAITFGTALTAGDFDGDGYDDLAIGDADDSVDGRQAHEGAGAVWIVPGSAAGLQLARSRRVTQDSAGVPGKAERADWFGFSVAAGDVDADGYDDLAVGAPNESVGRLAGAGAVTVLLGGPRGLSGRGARTITQNTAGLPGAAERGDEFGWSVAIGRVGKDRFADVVIGAPRENFSGNTLVFCADCTDGTGGLTVLRGSSRGVTTAGAVTVGGRALAKHAKASGTMPDGTFLWRLGESVAIGDLDGDSFGDVVVGDGAAQVGGSIGPGAVIAVSGGRSTVDITRVRVVNRASAHVSYGPQTDENFGAAVAVGDLTGDGRADVVVGSRRAVGGKEGAGAVTILRGSKAGLTGSGSTTFTQAGALVPGAPETADAFGGSVRILSTDGTGRPELLVASEDESLAHTWSTGMVSTFSVGRASVKLRANVSALAFTQADWVPWIHRVRLAR</sequence>
<gene>
    <name evidence="6" type="ORF">QRT05_06040</name>
</gene>
<dbReference type="InterPro" id="IPR000413">
    <property type="entry name" value="Integrin_alpha"/>
</dbReference>
<reference evidence="6 7" key="1">
    <citation type="submission" date="2023-06" db="EMBL/GenBank/DDBJ databases">
        <title>Cellulomonas sp. MW9 Whole genome sequence.</title>
        <authorList>
            <person name="Park S."/>
        </authorList>
    </citation>
    <scope>NUCLEOTIDE SEQUENCE [LARGE SCALE GENOMIC DNA]</scope>
    <source>
        <strain evidence="6 7">MW9</strain>
    </source>
</reference>
<dbReference type="InterPro" id="IPR028994">
    <property type="entry name" value="Integrin_alpha_N"/>
</dbReference>
<dbReference type="PRINTS" id="PR01185">
    <property type="entry name" value="INTEGRINA"/>
</dbReference>
<organism evidence="6 7">
    <name type="scientific">Cellulomonas edaphi</name>
    <dbReference type="NCBI Taxonomy" id="3053468"/>
    <lineage>
        <taxon>Bacteria</taxon>
        <taxon>Bacillati</taxon>
        <taxon>Actinomycetota</taxon>
        <taxon>Actinomycetes</taxon>
        <taxon>Micrococcales</taxon>
        <taxon>Cellulomonadaceae</taxon>
        <taxon>Cellulomonas</taxon>
    </lineage>
</organism>
<dbReference type="InterPro" id="IPR013519">
    <property type="entry name" value="Int_alpha_beta-p"/>
</dbReference>
<evidence type="ECO:0000256" key="4">
    <source>
        <dbReference type="ARBA" id="ARBA00023180"/>
    </source>
</evidence>
<dbReference type="PANTHER" id="PTHR23221">
    <property type="entry name" value="GLYCOSYLPHOSPHATIDYLINOSITOL PHOSPHOLIPASE D"/>
    <property type="match status" value="1"/>
</dbReference>
<evidence type="ECO:0000313" key="6">
    <source>
        <dbReference type="EMBL" id="MDM7830886.1"/>
    </source>
</evidence>